<evidence type="ECO:0000256" key="6">
    <source>
        <dbReference type="ARBA" id="ARBA00022884"/>
    </source>
</evidence>
<feature type="domain" description="RRM" evidence="12">
    <location>
        <begin position="109"/>
        <end position="187"/>
    </location>
</feature>
<evidence type="ECO:0000313" key="13">
    <source>
        <dbReference type="EMBL" id="PFH35320.1"/>
    </source>
</evidence>
<keyword evidence="8" id="KW-0539">Nucleus</keyword>
<keyword evidence="6 10" id="KW-0694">RNA-binding</keyword>
<comment type="caution">
    <text evidence="13">The sequence shown here is derived from an EMBL/GenBank/DDBJ whole genome shotgun (WGS) entry which is preliminary data.</text>
</comment>
<keyword evidence="7" id="KW-0508">mRNA splicing</keyword>
<dbReference type="SMART" id="SM00360">
    <property type="entry name" value="RRM"/>
    <property type="match status" value="2"/>
</dbReference>
<evidence type="ECO:0000256" key="7">
    <source>
        <dbReference type="ARBA" id="ARBA00023187"/>
    </source>
</evidence>
<feature type="compositionally biased region" description="Pro residues" evidence="11">
    <location>
        <begin position="335"/>
        <end position="353"/>
    </location>
</feature>
<dbReference type="GO" id="GO:0003723">
    <property type="term" value="F:RNA binding"/>
    <property type="evidence" value="ECO:0007669"/>
    <property type="project" value="UniProtKB-UniRule"/>
</dbReference>
<dbReference type="PROSITE" id="PS50102">
    <property type="entry name" value="RRM"/>
    <property type="match status" value="2"/>
</dbReference>
<dbReference type="FunFam" id="3.30.70.330:FF:000059">
    <property type="entry name" value="splicing factor 3B subunit 4"/>
    <property type="match status" value="1"/>
</dbReference>
<dbReference type="GeneID" id="40311135"/>
<feature type="compositionally biased region" description="Pro residues" evidence="11">
    <location>
        <begin position="574"/>
        <end position="584"/>
    </location>
</feature>
<dbReference type="InterPro" id="IPR012677">
    <property type="entry name" value="Nucleotide-bd_a/b_plait_sf"/>
</dbReference>
<dbReference type="InterPro" id="IPR000504">
    <property type="entry name" value="RRM_dom"/>
</dbReference>
<feature type="compositionally biased region" description="Low complexity" evidence="11">
    <location>
        <begin position="519"/>
        <end position="532"/>
    </location>
</feature>
<dbReference type="OrthoDB" id="10259687at2759"/>
<dbReference type="GO" id="GO:0006397">
    <property type="term" value="P:mRNA processing"/>
    <property type="evidence" value="ECO:0007669"/>
    <property type="project" value="UniProtKB-KW"/>
</dbReference>
<accession>A0A2A9MIU3</accession>
<dbReference type="CDD" id="cd12334">
    <property type="entry name" value="RRM1_SF3B4"/>
    <property type="match status" value="1"/>
</dbReference>
<dbReference type="KEGG" id="bbes:BESB_062070"/>
<evidence type="ECO:0000256" key="4">
    <source>
        <dbReference type="ARBA" id="ARBA00022728"/>
    </source>
</evidence>
<feature type="compositionally biased region" description="Gly residues" evidence="11">
    <location>
        <begin position="365"/>
        <end position="393"/>
    </location>
</feature>
<evidence type="ECO:0000259" key="12">
    <source>
        <dbReference type="PROSITE" id="PS50102"/>
    </source>
</evidence>
<gene>
    <name evidence="13" type="ORF">BESB_062070</name>
</gene>
<evidence type="ECO:0000256" key="5">
    <source>
        <dbReference type="ARBA" id="ARBA00022737"/>
    </source>
</evidence>
<dbReference type="InterPro" id="IPR034158">
    <property type="entry name" value="SF3B4_RRM1"/>
</dbReference>
<keyword evidence="14" id="KW-1185">Reference proteome</keyword>
<comment type="subcellular location">
    <subcellularLocation>
        <location evidence="1">Nucleus</location>
    </subcellularLocation>
</comment>
<dbReference type="Pfam" id="PF00076">
    <property type="entry name" value="RRM_1"/>
    <property type="match status" value="2"/>
</dbReference>
<organism evidence="13 14">
    <name type="scientific">Besnoitia besnoiti</name>
    <name type="common">Apicomplexan protozoan</name>
    <dbReference type="NCBI Taxonomy" id="94643"/>
    <lineage>
        <taxon>Eukaryota</taxon>
        <taxon>Sar</taxon>
        <taxon>Alveolata</taxon>
        <taxon>Apicomplexa</taxon>
        <taxon>Conoidasida</taxon>
        <taxon>Coccidia</taxon>
        <taxon>Eucoccidiorida</taxon>
        <taxon>Eimeriorina</taxon>
        <taxon>Sarcocystidae</taxon>
        <taxon>Besnoitia</taxon>
    </lineage>
</organism>
<dbReference type="FunFam" id="3.30.70.330:FF:000505">
    <property type="entry name" value="Splicing factor 3B subunit 4"/>
    <property type="match status" value="1"/>
</dbReference>
<keyword evidence="4" id="KW-0747">Spliceosome</keyword>
<feature type="compositionally biased region" description="Pro residues" evidence="11">
    <location>
        <begin position="593"/>
        <end position="604"/>
    </location>
</feature>
<dbReference type="PANTHER" id="PTHR48030:SF3">
    <property type="entry name" value="SPLICING FACTOR 3B SUBUNIT 4"/>
    <property type="match status" value="1"/>
</dbReference>
<keyword evidence="3" id="KW-0507">mRNA processing</keyword>
<dbReference type="InterPro" id="IPR034159">
    <property type="entry name" value="SF3B4_RRM2"/>
</dbReference>
<dbReference type="Proteomes" id="UP000224006">
    <property type="component" value="Chromosome V"/>
</dbReference>
<keyword evidence="5" id="KW-0677">Repeat</keyword>
<evidence type="ECO:0000256" key="10">
    <source>
        <dbReference type="PROSITE-ProRule" id="PRU00176"/>
    </source>
</evidence>
<evidence type="ECO:0000256" key="8">
    <source>
        <dbReference type="ARBA" id="ARBA00023242"/>
    </source>
</evidence>
<feature type="domain" description="RRM" evidence="12">
    <location>
        <begin position="196"/>
        <end position="274"/>
    </location>
</feature>
<evidence type="ECO:0000256" key="1">
    <source>
        <dbReference type="ARBA" id="ARBA00004123"/>
    </source>
</evidence>
<proteinExistence type="inferred from homology"/>
<feature type="compositionally biased region" description="Gly residues" evidence="11">
    <location>
        <begin position="319"/>
        <end position="333"/>
    </location>
</feature>
<feature type="compositionally biased region" description="Pro residues" evidence="11">
    <location>
        <begin position="478"/>
        <end position="491"/>
    </location>
</feature>
<protein>
    <recommendedName>
        <fullName evidence="9">Splicing factor 3B subunit 4</fullName>
    </recommendedName>
</protein>
<evidence type="ECO:0000313" key="14">
    <source>
        <dbReference type="Proteomes" id="UP000224006"/>
    </source>
</evidence>
<sequence>MSRLLAGYRRLAPGGSITLHARFCSVTVPPKVSRLTYCFLRRFSIFLCVSHMSMQWEDWSLAKALGLAYPQIRSDKTTLAPPAASSRGGVRSFGGGADIAQVYERNQDATLYIGNLDSQVDDDLLWELFVQCGPVRTVSVPRDKLTGNHQGYGFVEFTNEVDAEYALKLMNMVKLYGKPLRLNKAAQDRRNFDIGANIFLGNLDPDVDEKTIYDTFSSFGNITSTKIMRDPETGISRGFGFVSFDTFEASDAALAAMNGQFICNRPIHVSYAYKKDTRGERHGSAAERLLAASRPQITNPNAPATGAIKPVPSPLMQGGPQGQGSGLMGGAGLPGIPPPPMLGGLPPRGPPGGPGGFQTPSFGSNQGGTGPGVQGGAGAGGAAGGVSGAGGRVGDLPPLPLPPNMAGGLPNLPMGLPPPPLLFMPRPGMPPFPPLPNMTHVGNGSSPQGPPGPGGSSASPGQVPPARTQGPPAVSPLRPAPGGPMGPPGPASPSGSDLFSGAPGAGAGPCGPGGPRPSPGAGLAPPGGVASSMRSDLLPPPPPLILSPGAPGAGPQRPGGLPGGRAPGFSPMPNMRPPMGPPHGGPLMGAPPGTTPPNMGPPPMGGLMGRGPMPPGGPGMMPGGAQQPHRPPMRG</sequence>
<dbReference type="GO" id="GO:0005730">
    <property type="term" value="C:nucleolus"/>
    <property type="evidence" value="ECO:0007669"/>
    <property type="project" value="TreeGrafter"/>
</dbReference>
<feature type="compositionally biased region" description="Low complexity" evidence="11">
    <location>
        <begin position="437"/>
        <end position="447"/>
    </location>
</feature>
<comment type="similarity">
    <text evidence="2">Belongs to the SF3B4 family.</text>
</comment>
<feature type="compositionally biased region" description="Low complexity" evidence="11">
    <location>
        <begin position="546"/>
        <end position="559"/>
    </location>
</feature>
<reference evidence="13 14" key="1">
    <citation type="submission" date="2017-09" db="EMBL/GenBank/DDBJ databases">
        <title>Genome sequencing of Besnoitia besnoiti strain Bb-Ger1.</title>
        <authorList>
            <person name="Schares G."/>
            <person name="Venepally P."/>
            <person name="Lorenzi H.A."/>
        </authorList>
    </citation>
    <scope>NUCLEOTIDE SEQUENCE [LARGE SCALE GENOMIC DNA]</scope>
    <source>
        <strain evidence="13 14">Bb-Ger1</strain>
    </source>
</reference>
<dbReference type="PANTHER" id="PTHR48030">
    <property type="entry name" value="SPLICING FACTOR 3B SUBUNIT 4"/>
    <property type="match status" value="1"/>
</dbReference>
<dbReference type="InterPro" id="IPR035979">
    <property type="entry name" value="RBD_domain_sf"/>
</dbReference>
<dbReference type="CDD" id="cd12335">
    <property type="entry name" value="RRM2_SF3B4"/>
    <property type="match status" value="1"/>
</dbReference>
<feature type="region of interest" description="Disordered" evidence="11">
    <location>
        <begin position="291"/>
        <end position="404"/>
    </location>
</feature>
<dbReference type="RefSeq" id="XP_029219329.1">
    <property type="nucleotide sequence ID" value="XM_029364621.1"/>
</dbReference>
<feature type="compositionally biased region" description="Low complexity" evidence="11">
    <location>
        <begin position="456"/>
        <end position="466"/>
    </location>
</feature>
<feature type="region of interest" description="Disordered" evidence="11">
    <location>
        <begin position="433"/>
        <end position="635"/>
    </location>
</feature>
<evidence type="ECO:0000256" key="9">
    <source>
        <dbReference type="ARBA" id="ARBA00070533"/>
    </source>
</evidence>
<dbReference type="STRING" id="94643.A0A2A9MIU3"/>
<feature type="compositionally biased region" description="Low complexity" evidence="11">
    <location>
        <begin position="492"/>
        <end position="502"/>
    </location>
</feature>
<dbReference type="SUPFAM" id="SSF54928">
    <property type="entry name" value="RNA-binding domain, RBD"/>
    <property type="match status" value="1"/>
</dbReference>
<evidence type="ECO:0000256" key="3">
    <source>
        <dbReference type="ARBA" id="ARBA00022664"/>
    </source>
</evidence>
<dbReference type="VEuPathDB" id="ToxoDB:BESB_062070"/>
<dbReference type="Gene3D" id="3.30.70.330">
    <property type="match status" value="2"/>
</dbReference>
<dbReference type="EMBL" id="NWUJ01000005">
    <property type="protein sequence ID" value="PFH35320.1"/>
    <property type="molecule type" value="Genomic_DNA"/>
</dbReference>
<dbReference type="GO" id="GO:0008380">
    <property type="term" value="P:RNA splicing"/>
    <property type="evidence" value="ECO:0007669"/>
    <property type="project" value="UniProtKB-KW"/>
</dbReference>
<dbReference type="InterPro" id="IPR052084">
    <property type="entry name" value="SF3B4_spliceosome_assoc"/>
</dbReference>
<dbReference type="GO" id="GO:0071011">
    <property type="term" value="C:precatalytic spliceosome"/>
    <property type="evidence" value="ECO:0007669"/>
    <property type="project" value="TreeGrafter"/>
</dbReference>
<evidence type="ECO:0000256" key="2">
    <source>
        <dbReference type="ARBA" id="ARBA00008363"/>
    </source>
</evidence>
<dbReference type="GO" id="GO:0048026">
    <property type="term" value="P:positive regulation of mRNA splicing, via spliceosome"/>
    <property type="evidence" value="ECO:0007669"/>
    <property type="project" value="TreeGrafter"/>
</dbReference>
<evidence type="ECO:0000256" key="11">
    <source>
        <dbReference type="SAM" id="MobiDB-lite"/>
    </source>
</evidence>
<name>A0A2A9MIU3_BESBE</name>
<dbReference type="AlphaFoldDB" id="A0A2A9MIU3"/>